<dbReference type="InParanoid" id="A0A6P8HPD2"/>
<dbReference type="GO" id="GO:0000981">
    <property type="term" value="F:DNA-binding transcription factor activity, RNA polymerase II-specific"/>
    <property type="evidence" value="ECO:0007669"/>
    <property type="project" value="TreeGrafter"/>
</dbReference>
<dbReference type="SUPFAM" id="SSF46785">
    <property type="entry name" value="Winged helix' DNA-binding domain"/>
    <property type="match status" value="1"/>
</dbReference>
<dbReference type="Pfam" id="PF00605">
    <property type="entry name" value="IRF"/>
    <property type="match status" value="1"/>
</dbReference>
<evidence type="ECO:0000313" key="11">
    <source>
        <dbReference type="RefSeq" id="XP_031554515.1"/>
    </source>
</evidence>
<dbReference type="GO" id="GO:0002376">
    <property type="term" value="P:immune system process"/>
    <property type="evidence" value="ECO:0007669"/>
    <property type="project" value="TreeGrafter"/>
</dbReference>
<protein>
    <submittedName>
        <fullName evidence="11">Interferon regulatory factor 2-like isoform X1</fullName>
    </submittedName>
</protein>
<evidence type="ECO:0000256" key="7">
    <source>
        <dbReference type="ARBA" id="ARBA00023163"/>
    </source>
</evidence>
<keyword evidence="10" id="KW-1185">Reference proteome</keyword>
<dbReference type="CDD" id="cd00103">
    <property type="entry name" value="IRF"/>
    <property type="match status" value="1"/>
</dbReference>
<dbReference type="InterPro" id="IPR019817">
    <property type="entry name" value="Interferon_reg_fac_CS"/>
</dbReference>
<dbReference type="GO" id="GO:0000978">
    <property type="term" value="F:RNA polymerase II cis-regulatory region sequence-specific DNA binding"/>
    <property type="evidence" value="ECO:0007669"/>
    <property type="project" value="TreeGrafter"/>
</dbReference>
<gene>
    <name evidence="11" type="primary">LOC116291486</name>
</gene>
<dbReference type="PANTHER" id="PTHR11949:SF17">
    <property type="entry name" value="IRF TRYPTOPHAN PENTAD REPEAT DOMAIN-CONTAINING PROTEIN"/>
    <property type="match status" value="1"/>
</dbReference>
<dbReference type="InterPro" id="IPR036390">
    <property type="entry name" value="WH_DNA-bd_sf"/>
</dbReference>
<reference evidence="11" key="1">
    <citation type="submission" date="2025-08" db="UniProtKB">
        <authorList>
            <consortium name="RefSeq"/>
        </authorList>
    </citation>
    <scope>IDENTIFICATION</scope>
    <source>
        <tissue evidence="11">Tentacle</tissue>
    </source>
</reference>
<dbReference type="PRINTS" id="PR00267">
    <property type="entry name" value="INTFRNREGFCT"/>
</dbReference>
<dbReference type="SMART" id="SM00348">
    <property type="entry name" value="IRF"/>
    <property type="match status" value="1"/>
</dbReference>
<evidence type="ECO:0000313" key="10">
    <source>
        <dbReference type="Proteomes" id="UP000515163"/>
    </source>
</evidence>
<dbReference type="Gene3D" id="1.10.10.10">
    <property type="entry name" value="Winged helix-like DNA-binding domain superfamily/Winged helix DNA-binding domain"/>
    <property type="match status" value="1"/>
</dbReference>
<evidence type="ECO:0000256" key="1">
    <source>
        <dbReference type="ARBA" id="ARBA00004123"/>
    </source>
</evidence>
<dbReference type="GeneID" id="116291486"/>
<keyword evidence="7" id="KW-0804">Transcription</keyword>
<evidence type="ECO:0000256" key="6">
    <source>
        <dbReference type="ARBA" id="ARBA00023159"/>
    </source>
</evidence>
<evidence type="ECO:0000256" key="5">
    <source>
        <dbReference type="ARBA" id="ARBA00023125"/>
    </source>
</evidence>
<dbReference type="OrthoDB" id="6538197at2759"/>
<keyword evidence="3" id="KW-0832">Ubl conjugation</keyword>
<dbReference type="PROSITE" id="PS51507">
    <property type="entry name" value="IRF_2"/>
    <property type="match status" value="1"/>
</dbReference>
<dbReference type="InterPro" id="IPR036388">
    <property type="entry name" value="WH-like_DNA-bd_sf"/>
</dbReference>
<comment type="subcellular location">
    <subcellularLocation>
        <location evidence="1">Nucleus</location>
    </subcellularLocation>
</comment>
<feature type="domain" description="IRF tryptophan pentad repeat" evidence="9">
    <location>
        <begin position="4"/>
        <end position="112"/>
    </location>
</feature>
<keyword evidence="6" id="KW-0010">Activator</keyword>
<dbReference type="AlphaFoldDB" id="A0A6P8HPD2"/>
<keyword evidence="2" id="KW-1017">Isopeptide bond</keyword>
<dbReference type="PANTHER" id="PTHR11949">
    <property type="entry name" value="INTERFERON REGULATORY FACTOR"/>
    <property type="match status" value="1"/>
</dbReference>
<sequence>MQRRLRLRDWLVIQIESGNFLGLEWLDKERRIFRVPWKHGSRQSWKEEVDAAVFREWAIYTGRYDARKMAPNPRRWKTNFRCALNALPDIEEVTEKSCTRGNNAFKVYRMKPMPRAVGFRGNEDLIFKRLNRLKMNDERNVVYDGEYWLNPRECKAVPYNLQCDEQPSCYPYHDSQIAYLNPTAVSEVEQTVPSDHEIVEMVDQLLFPNHFQIVDQLSQAFDSDIGSTSTGSCATTPESACATSPGFSAHGESGSGYPIYSSLRMTNM</sequence>
<dbReference type="Proteomes" id="UP000515163">
    <property type="component" value="Unplaced"/>
</dbReference>
<dbReference type="PROSITE" id="PS00601">
    <property type="entry name" value="IRF_1"/>
    <property type="match status" value="1"/>
</dbReference>
<name>A0A6P8HPD2_ACTTE</name>
<dbReference type="KEGG" id="aten:116291486"/>
<evidence type="ECO:0000256" key="3">
    <source>
        <dbReference type="ARBA" id="ARBA00022843"/>
    </source>
</evidence>
<dbReference type="RefSeq" id="XP_031554515.1">
    <property type="nucleotide sequence ID" value="XM_031698655.1"/>
</dbReference>
<proteinExistence type="predicted"/>
<dbReference type="InterPro" id="IPR001346">
    <property type="entry name" value="Interferon_reg_fact_DNA-bd_dom"/>
</dbReference>
<accession>A0A6P8HPD2</accession>
<organism evidence="10 11">
    <name type="scientific">Actinia tenebrosa</name>
    <name type="common">Australian red waratah sea anemone</name>
    <dbReference type="NCBI Taxonomy" id="6105"/>
    <lineage>
        <taxon>Eukaryota</taxon>
        <taxon>Metazoa</taxon>
        <taxon>Cnidaria</taxon>
        <taxon>Anthozoa</taxon>
        <taxon>Hexacorallia</taxon>
        <taxon>Actiniaria</taxon>
        <taxon>Actiniidae</taxon>
        <taxon>Actinia</taxon>
    </lineage>
</organism>
<dbReference type="FunFam" id="1.10.10.10:FF:000065">
    <property type="entry name" value="Interferon regulatory factor"/>
    <property type="match status" value="1"/>
</dbReference>
<keyword evidence="5" id="KW-0238">DNA-binding</keyword>
<evidence type="ECO:0000256" key="8">
    <source>
        <dbReference type="ARBA" id="ARBA00023242"/>
    </source>
</evidence>
<keyword evidence="8" id="KW-0539">Nucleus</keyword>
<evidence type="ECO:0000259" key="9">
    <source>
        <dbReference type="PROSITE" id="PS51507"/>
    </source>
</evidence>
<dbReference type="GO" id="GO:0005634">
    <property type="term" value="C:nucleus"/>
    <property type="evidence" value="ECO:0007669"/>
    <property type="project" value="UniProtKB-SubCell"/>
</dbReference>
<dbReference type="FunCoup" id="A0A6P8HPD2">
    <property type="interactions" value="1551"/>
</dbReference>
<evidence type="ECO:0000256" key="2">
    <source>
        <dbReference type="ARBA" id="ARBA00022499"/>
    </source>
</evidence>
<evidence type="ECO:0000256" key="4">
    <source>
        <dbReference type="ARBA" id="ARBA00023015"/>
    </source>
</evidence>
<keyword evidence="4" id="KW-0805">Transcription regulation</keyword>